<dbReference type="AlphaFoldDB" id="A0A921QE34"/>
<dbReference type="EMBL" id="CM027687">
    <property type="protein sequence ID" value="KAG0520514.1"/>
    <property type="molecule type" value="Genomic_DNA"/>
</dbReference>
<name>A0A921QE34_SORBI</name>
<accession>A0A921QE34</accession>
<evidence type="ECO:0000313" key="2">
    <source>
        <dbReference type="Proteomes" id="UP000807115"/>
    </source>
</evidence>
<gene>
    <name evidence="1" type="ORF">BDA96_08G080500</name>
</gene>
<reference evidence="1" key="1">
    <citation type="journal article" date="2019" name="BMC Genomics">
        <title>A new reference genome for Sorghum bicolor reveals high levels of sequence similarity between sweet and grain genotypes: implications for the genetics of sugar metabolism.</title>
        <authorList>
            <person name="Cooper E.A."/>
            <person name="Brenton Z.W."/>
            <person name="Flinn B.S."/>
            <person name="Jenkins J."/>
            <person name="Shu S."/>
            <person name="Flowers D."/>
            <person name="Luo F."/>
            <person name="Wang Y."/>
            <person name="Xia P."/>
            <person name="Barry K."/>
            <person name="Daum C."/>
            <person name="Lipzen A."/>
            <person name="Yoshinaga Y."/>
            <person name="Schmutz J."/>
            <person name="Saski C."/>
            <person name="Vermerris W."/>
            <person name="Kresovich S."/>
        </authorList>
    </citation>
    <scope>NUCLEOTIDE SEQUENCE</scope>
</reference>
<comment type="caution">
    <text evidence="1">The sequence shown here is derived from an EMBL/GenBank/DDBJ whole genome shotgun (WGS) entry which is preliminary data.</text>
</comment>
<evidence type="ECO:0000313" key="1">
    <source>
        <dbReference type="EMBL" id="KAG0520514.1"/>
    </source>
</evidence>
<proteinExistence type="predicted"/>
<protein>
    <submittedName>
        <fullName evidence="1">Uncharacterized protein</fullName>
    </submittedName>
</protein>
<organism evidence="1 2">
    <name type="scientific">Sorghum bicolor</name>
    <name type="common">Sorghum</name>
    <name type="synonym">Sorghum vulgare</name>
    <dbReference type="NCBI Taxonomy" id="4558"/>
    <lineage>
        <taxon>Eukaryota</taxon>
        <taxon>Viridiplantae</taxon>
        <taxon>Streptophyta</taxon>
        <taxon>Embryophyta</taxon>
        <taxon>Tracheophyta</taxon>
        <taxon>Spermatophyta</taxon>
        <taxon>Magnoliopsida</taxon>
        <taxon>Liliopsida</taxon>
        <taxon>Poales</taxon>
        <taxon>Poaceae</taxon>
        <taxon>PACMAD clade</taxon>
        <taxon>Panicoideae</taxon>
        <taxon>Andropogonodae</taxon>
        <taxon>Andropogoneae</taxon>
        <taxon>Sorghinae</taxon>
        <taxon>Sorghum</taxon>
    </lineage>
</organism>
<dbReference type="Proteomes" id="UP000807115">
    <property type="component" value="Chromosome 8"/>
</dbReference>
<reference evidence="1" key="2">
    <citation type="submission" date="2020-10" db="EMBL/GenBank/DDBJ databases">
        <authorList>
            <person name="Cooper E.A."/>
            <person name="Brenton Z.W."/>
            <person name="Flinn B.S."/>
            <person name="Jenkins J."/>
            <person name="Shu S."/>
            <person name="Flowers D."/>
            <person name="Luo F."/>
            <person name="Wang Y."/>
            <person name="Xia P."/>
            <person name="Barry K."/>
            <person name="Daum C."/>
            <person name="Lipzen A."/>
            <person name="Yoshinaga Y."/>
            <person name="Schmutz J."/>
            <person name="Saski C."/>
            <person name="Vermerris W."/>
            <person name="Kresovich S."/>
        </authorList>
    </citation>
    <scope>NUCLEOTIDE SEQUENCE</scope>
</reference>
<sequence length="128" mass="13903">MRSWPSIYIYMPHQLAKPVPAKRLHPLSPRSDMAARGASAAKRMTGRSPAFLLLLTLVLLMTALHAVSTIALARKLVEDSRASSPPLTCCLSRSCEGPCPPTAAFVAIEPPFESLLTFRDMEEGNEGL</sequence>